<dbReference type="Proteomes" id="UP000308600">
    <property type="component" value="Unassembled WGS sequence"/>
</dbReference>
<keyword evidence="2" id="KW-1185">Reference proteome</keyword>
<gene>
    <name evidence="1" type="ORF">BDN72DRAFT_842096</name>
</gene>
<reference evidence="1 2" key="1">
    <citation type="journal article" date="2019" name="Nat. Ecol. Evol.">
        <title>Megaphylogeny resolves global patterns of mushroom evolution.</title>
        <authorList>
            <person name="Varga T."/>
            <person name="Krizsan K."/>
            <person name="Foldi C."/>
            <person name="Dima B."/>
            <person name="Sanchez-Garcia M."/>
            <person name="Sanchez-Ramirez S."/>
            <person name="Szollosi G.J."/>
            <person name="Szarkandi J.G."/>
            <person name="Papp V."/>
            <person name="Albert L."/>
            <person name="Andreopoulos W."/>
            <person name="Angelini C."/>
            <person name="Antonin V."/>
            <person name="Barry K.W."/>
            <person name="Bougher N.L."/>
            <person name="Buchanan P."/>
            <person name="Buyck B."/>
            <person name="Bense V."/>
            <person name="Catcheside P."/>
            <person name="Chovatia M."/>
            <person name="Cooper J."/>
            <person name="Damon W."/>
            <person name="Desjardin D."/>
            <person name="Finy P."/>
            <person name="Geml J."/>
            <person name="Haridas S."/>
            <person name="Hughes K."/>
            <person name="Justo A."/>
            <person name="Karasinski D."/>
            <person name="Kautmanova I."/>
            <person name="Kiss B."/>
            <person name="Kocsube S."/>
            <person name="Kotiranta H."/>
            <person name="LaButti K.M."/>
            <person name="Lechner B.E."/>
            <person name="Liimatainen K."/>
            <person name="Lipzen A."/>
            <person name="Lukacs Z."/>
            <person name="Mihaltcheva S."/>
            <person name="Morgado L.N."/>
            <person name="Niskanen T."/>
            <person name="Noordeloos M.E."/>
            <person name="Ohm R.A."/>
            <person name="Ortiz-Santana B."/>
            <person name="Ovrebo C."/>
            <person name="Racz N."/>
            <person name="Riley R."/>
            <person name="Savchenko A."/>
            <person name="Shiryaev A."/>
            <person name="Soop K."/>
            <person name="Spirin V."/>
            <person name="Szebenyi C."/>
            <person name="Tomsovsky M."/>
            <person name="Tulloss R.E."/>
            <person name="Uehling J."/>
            <person name="Grigoriev I.V."/>
            <person name="Vagvolgyi C."/>
            <person name="Papp T."/>
            <person name="Martin F.M."/>
            <person name="Miettinen O."/>
            <person name="Hibbett D.S."/>
            <person name="Nagy L.G."/>
        </authorList>
    </citation>
    <scope>NUCLEOTIDE SEQUENCE [LARGE SCALE GENOMIC DNA]</scope>
    <source>
        <strain evidence="1 2">NL-1719</strain>
    </source>
</reference>
<proteinExistence type="predicted"/>
<dbReference type="EMBL" id="ML208357">
    <property type="protein sequence ID" value="TFK68186.1"/>
    <property type="molecule type" value="Genomic_DNA"/>
</dbReference>
<protein>
    <submittedName>
        <fullName evidence="1">Uncharacterized protein</fullName>
    </submittedName>
</protein>
<name>A0ACD3ARL8_9AGAR</name>
<accession>A0ACD3ARL8</accession>
<organism evidence="1 2">
    <name type="scientific">Pluteus cervinus</name>
    <dbReference type="NCBI Taxonomy" id="181527"/>
    <lineage>
        <taxon>Eukaryota</taxon>
        <taxon>Fungi</taxon>
        <taxon>Dikarya</taxon>
        <taxon>Basidiomycota</taxon>
        <taxon>Agaricomycotina</taxon>
        <taxon>Agaricomycetes</taxon>
        <taxon>Agaricomycetidae</taxon>
        <taxon>Agaricales</taxon>
        <taxon>Pluteineae</taxon>
        <taxon>Pluteaceae</taxon>
        <taxon>Pluteus</taxon>
    </lineage>
</organism>
<sequence>MEDLATHFLLRLVPSLTPVGTIRGYKVPDTTYYKLTRLAVLKPYRRFRFGSVLVSVFHDWVQEDARIQLGQGKSSLTASTSTNRDVSHGGQHHGESAHDVLPLPSADGIISTIVSSSTQTNPTVNKIGTGSEVGERVVEIVCHSQIPVKGFYAKFGYEPVGDEFDEEGDPHQKMVLRLPY</sequence>
<evidence type="ECO:0000313" key="1">
    <source>
        <dbReference type="EMBL" id="TFK68186.1"/>
    </source>
</evidence>
<evidence type="ECO:0000313" key="2">
    <source>
        <dbReference type="Proteomes" id="UP000308600"/>
    </source>
</evidence>